<feature type="compositionally biased region" description="Basic and acidic residues" evidence="2">
    <location>
        <begin position="521"/>
        <end position="534"/>
    </location>
</feature>
<proteinExistence type="predicted"/>
<evidence type="ECO:0000256" key="2">
    <source>
        <dbReference type="SAM" id="MobiDB-lite"/>
    </source>
</evidence>
<feature type="region of interest" description="Disordered" evidence="2">
    <location>
        <begin position="107"/>
        <end position="160"/>
    </location>
</feature>
<protein>
    <recommendedName>
        <fullName evidence="4">J domain-containing protein</fullName>
    </recommendedName>
</protein>
<dbReference type="Gene3D" id="1.10.287.110">
    <property type="entry name" value="DnaJ domain"/>
    <property type="match status" value="1"/>
</dbReference>
<feature type="compositionally biased region" description="Basic and acidic residues" evidence="2">
    <location>
        <begin position="563"/>
        <end position="592"/>
    </location>
</feature>
<sequence length="1652" mass="176927">MKRQRWVVARLRAVQCPLWELEQDSQFRHVSSQQLGTFHRDRCRTSLETPGTTMGIRDPYEQLGVPHGIKHDDLMEAFAQKCSELDPDDPSDTLELKSLEEAFEIIDDPARRKEYDQGHGSSSHGQGSATSHGQDGKQQKQQSSDSQSGSGAQDLQGKVAGKVEASVPAGVKEKLGVAQEKLGEAQGRVDQAKKGDGSYADVIPEEVLGKISDLLSDTLGNGQLFEPYVGQVATAAGTLANKAAGQLSDDKPKVSDKEVAARQEKIQEEREAVLANILRQKLQPYLDGKKDEFRDGIREEARQLTLLPFGTALLHAIGSAYEMAAKPFIGSAVSAWFTSKAHKLSTNTGALKAKAQGVTMYVSVRHFGTKERKGIGGKMTVAEAGHYLEGRMGWVITAIWNLLVKDLEDTLRHVTRAVLTADDVDEETKSKRAQALWELGDIFSEAKRQEDTFKITGAGGLDALQDHAKQLQGAAAGKADEVKQDVGGSSASASGGVSGGGSGSGAGGGSAGGVDTGDLEGQAKKAEGHARKAVGENVPSGDEAHKTVESAGKEQVQPAAKAVGDKAKPMADNLADEKVRPAAKAVGDRAEGAADEASDNYIRPAADTVAKQAEPMAQKATEEHLKPAAKQVSQQAKPTAEKVKGQAIDPAAKAVKDNAVPLADRADKEAIKPAVGAVKDNAEPLAERATEEGIKPAAKAIHENAVPVTKDVTEQLKPILKDNAAQLQPLADKLANEHLKPGGQQLADNLEPAAKQFTQEKLQPGVQKALAELEKQAGMIAKEGPELAKKLPPSIRKACDKKKVPEALRDDLKLLADLLDKYVVPKAVDFAKQAPEKAQEAREKVEPAVDKASKVIEEQAAEAAPKIKPAADKTADNIQGTAKAFSEKADVTADKLGEAAVEAAERTAELAVPTGDKASDALKKGAKHANQHADEYGDKVSTALKDGAQQATDTADDTAAQAKRHVDRAAEEVEQNAEPAAQEASDHIHRGAKTVAEKAPQAGEQASKGVKDAAQTVKKEAPRAGDQAAQAIKQGGDTVSTQAEPAAQNATGAVAQKAKGAVDAVHKVNKGEMSASEATDKLAQQITEAPDKVADLVSSFASDYGVLKMASEADSKWKQAPASTPGPSKIVFTSPSPSPLRFQLIPIAKELIRRGHTVYVVNVYPPNVSAECEAAGIVLLKSAPPDFSKLKKMQTVFKQWSGTDWLGPDAQAWRMVECVADFYQDFDSIFQSSYQAGCDVLDSMDGRPDLVIMHGFDDAWQNVAYNRGLNYAIFTPLPVGLRGRYGDVPAAPSGVYPVSAQQARTFQGRATKLVAYWWMFLRQLRSKVAVNLLKRRMGIKTYLDVNATWRGHSVISTWPWGLEPAREVSPQFHHVGFPCVPWKAPKDLTTLSAESQSLIAWLDDNMSNGVIFLAYGSMLKMGWMMEAKRHHAMVTAVAAFAAAKGAKMLISIPPYEGDTEAIKGVLRDAGAAEGTIRQEPWVDQSMVLEHAATRVLVCHCGQMSVGNAVVSRTPILAVPLTTDGYTNAMRVQDAGVGLVVNIHGFTRDDVGAKLHRLWQESGFQAGLQRHYHINQQGGGPINRAADVIEMELLTGSKHLTPLDEHLPWLLKTNADIYALLVFLALLFVVLPFVMVPIAGVVVTLLFVKSRSR</sequence>
<dbReference type="SUPFAM" id="SSF53756">
    <property type="entry name" value="UDP-Glycosyltransferase/glycogen phosphorylase"/>
    <property type="match status" value="1"/>
</dbReference>
<feature type="compositionally biased region" description="Low complexity" evidence="2">
    <location>
        <begin position="118"/>
        <end position="133"/>
    </location>
</feature>
<dbReference type="InterPro" id="IPR002213">
    <property type="entry name" value="UDP_glucos_trans"/>
</dbReference>
<feature type="compositionally biased region" description="Low complexity" evidence="2">
    <location>
        <begin position="486"/>
        <end position="495"/>
    </location>
</feature>
<accession>A0AAW1PJN1</accession>
<dbReference type="Gene3D" id="1.20.5.1230">
    <property type="entry name" value="Apolipoprotein A-I"/>
    <property type="match status" value="1"/>
</dbReference>
<feature type="compositionally biased region" description="Basic and acidic residues" evidence="2">
    <location>
        <begin position="108"/>
        <end position="117"/>
    </location>
</feature>
<dbReference type="Gene3D" id="3.40.50.2000">
    <property type="entry name" value="Glycogen Phosphorylase B"/>
    <property type="match status" value="2"/>
</dbReference>
<keyword evidence="6" id="KW-1185">Reference proteome</keyword>
<keyword evidence="3" id="KW-1133">Transmembrane helix</keyword>
<feature type="compositionally biased region" description="Low complexity" evidence="2">
    <location>
        <begin position="139"/>
        <end position="157"/>
    </location>
</feature>
<dbReference type="GO" id="GO:0008194">
    <property type="term" value="F:UDP-glycosyltransferase activity"/>
    <property type="evidence" value="ECO:0007669"/>
    <property type="project" value="InterPro"/>
</dbReference>
<feature type="region of interest" description="Disordered" evidence="2">
    <location>
        <begin position="906"/>
        <end position="1053"/>
    </location>
</feature>
<evidence type="ECO:0000313" key="6">
    <source>
        <dbReference type="Proteomes" id="UP001465755"/>
    </source>
</evidence>
<evidence type="ECO:0000256" key="3">
    <source>
        <dbReference type="SAM" id="Phobius"/>
    </source>
</evidence>
<feature type="region of interest" description="Disordered" evidence="2">
    <location>
        <begin position="475"/>
        <end position="599"/>
    </location>
</feature>
<evidence type="ECO:0000256" key="1">
    <source>
        <dbReference type="ARBA" id="ARBA00022679"/>
    </source>
</evidence>
<dbReference type="EMBL" id="JALJOQ010000027">
    <property type="protein sequence ID" value="KAK9808094.1"/>
    <property type="molecule type" value="Genomic_DNA"/>
</dbReference>
<keyword evidence="1" id="KW-0808">Transferase</keyword>
<dbReference type="Pfam" id="PF14308">
    <property type="entry name" value="DnaJ-X"/>
    <property type="match status" value="1"/>
</dbReference>
<comment type="caution">
    <text evidence="5">The sequence shown here is derived from an EMBL/GenBank/DDBJ whole genome shotgun (WGS) entry which is preliminary data.</text>
</comment>
<feature type="domain" description="J" evidence="4">
    <location>
        <begin position="58"/>
        <end position="119"/>
    </location>
</feature>
<evidence type="ECO:0000259" key="4">
    <source>
        <dbReference type="PROSITE" id="PS50076"/>
    </source>
</evidence>
<dbReference type="InterPro" id="IPR026894">
    <property type="entry name" value="DnaJ_X"/>
</dbReference>
<gene>
    <name evidence="5" type="ORF">WJX73_004672</name>
</gene>
<name>A0AAW1PJN1_9CHLO</name>
<reference evidence="5 6" key="1">
    <citation type="journal article" date="2024" name="Nat. Commun.">
        <title>Phylogenomics reveals the evolutionary origins of lichenization in chlorophyte algae.</title>
        <authorList>
            <person name="Puginier C."/>
            <person name="Libourel C."/>
            <person name="Otte J."/>
            <person name="Skaloud P."/>
            <person name="Haon M."/>
            <person name="Grisel S."/>
            <person name="Petersen M."/>
            <person name="Berrin J.G."/>
            <person name="Delaux P.M."/>
            <person name="Dal Grande F."/>
            <person name="Keller J."/>
        </authorList>
    </citation>
    <scope>NUCLEOTIDE SEQUENCE [LARGE SCALE GENOMIC DNA]</scope>
    <source>
        <strain evidence="5 6">SAG 2036</strain>
    </source>
</reference>
<feature type="compositionally biased region" description="Basic and acidic residues" evidence="2">
    <location>
        <begin position="542"/>
        <end position="552"/>
    </location>
</feature>
<feature type="compositionally biased region" description="Polar residues" evidence="2">
    <location>
        <begin position="1037"/>
        <end position="1051"/>
    </location>
</feature>
<feature type="compositionally biased region" description="Low complexity" evidence="2">
    <location>
        <begin position="948"/>
        <end position="961"/>
    </location>
</feature>
<dbReference type="InterPro" id="IPR036869">
    <property type="entry name" value="J_dom_sf"/>
</dbReference>
<dbReference type="InterPro" id="IPR001623">
    <property type="entry name" value="DnaJ_domain"/>
</dbReference>
<evidence type="ECO:0000313" key="5">
    <source>
        <dbReference type="EMBL" id="KAK9808094.1"/>
    </source>
</evidence>
<dbReference type="InterPro" id="IPR052423">
    <property type="entry name" value="EMIR"/>
</dbReference>
<dbReference type="PANTHER" id="PTHR44094">
    <property type="entry name" value="DNAJ HEAT SHOCK N-TERMINAL DOMAIN-CONTAINING PROTEIN"/>
    <property type="match status" value="1"/>
</dbReference>
<dbReference type="SUPFAM" id="SSF46565">
    <property type="entry name" value="Chaperone J-domain"/>
    <property type="match status" value="1"/>
</dbReference>
<keyword evidence="3" id="KW-0812">Transmembrane</keyword>
<keyword evidence="3" id="KW-0472">Membrane</keyword>
<dbReference type="CDD" id="cd03784">
    <property type="entry name" value="GT1_Gtf-like"/>
    <property type="match status" value="1"/>
</dbReference>
<dbReference type="Proteomes" id="UP001465755">
    <property type="component" value="Unassembled WGS sequence"/>
</dbReference>
<dbReference type="PROSITE" id="PS50076">
    <property type="entry name" value="DNAJ_2"/>
    <property type="match status" value="1"/>
</dbReference>
<dbReference type="Gene3D" id="1.20.120.20">
    <property type="entry name" value="Apolipoprotein"/>
    <property type="match status" value="1"/>
</dbReference>
<feature type="transmembrane region" description="Helical" evidence="3">
    <location>
        <begin position="1616"/>
        <end position="1647"/>
    </location>
</feature>
<dbReference type="PANTHER" id="PTHR44094:SF8">
    <property type="entry name" value="DNAJ HEAT SHOCK N-TERMINAL DOMAIN-CONTAINING PROTEIN-RELATED"/>
    <property type="match status" value="1"/>
</dbReference>
<dbReference type="Pfam" id="PF00201">
    <property type="entry name" value="UDPGT"/>
    <property type="match status" value="1"/>
</dbReference>
<feature type="compositionally biased region" description="Gly residues" evidence="2">
    <location>
        <begin position="496"/>
        <end position="515"/>
    </location>
</feature>
<organism evidence="5 6">
    <name type="scientific">Symbiochloris irregularis</name>
    <dbReference type="NCBI Taxonomy" id="706552"/>
    <lineage>
        <taxon>Eukaryota</taxon>
        <taxon>Viridiplantae</taxon>
        <taxon>Chlorophyta</taxon>
        <taxon>core chlorophytes</taxon>
        <taxon>Trebouxiophyceae</taxon>
        <taxon>Trebouxiales</taxon>
        <taxon>Trebouxiaceae</taxon>
        <taxon>Symbiochloris</taxon>
    </lineage>
</organism>
<feature type="region of interest" description="Disordered" evidence="2">
    <location>
        <begin position="616"/>
        <end position="648"/>
    </location>
</feature>